<dbReference type="InterPro" id="IPR025363">
    <property type="entry name" value="DUF4267"/>
</dbReference>
<evidence type="ECO:0000256" key="1">
    <source>
        <dbReference type="SAM" id="Phobius"/>
    </source>
</evidence>
<sequence>MSPYTTATLLSHSPALTYTALAVGTTFLGFSINALVRPASALSFMADQKLPPQTPSTEKEYKVVKTLLHFYAARNAFMGLGIYVVAYAGERNVLGALMVLGGGVAFADGLACKVNTGRGEWDHWGYAPVLVGVGLGLLGVMDRVIRRLQVSVGVKRESARRSRFTSVDLSILSLFISARKSPQIHFSAMRHICAKLSASITCLVLATIVLTMHARSADCPIYRLFRELGFVGDRIYGR</sequence>
<feature type="transmembrane region" description="Helical" evidence="1">
    <location>
        <begin position="68"/>
        <end position="87"/>
    </location>
</feature>
<comment type="caution">
    <text evidence="2">The sequence shown here is derived from an EMBL/GenBank/DDBJ whole genome shotgun (WGS) entry which is preliminary data.</text>
</comment>
<gene>
    <name evidence="2" type="ORF">FFLO_05167</name>
</gene>
<name>A0A8K0NLP7_9TREE</name>
<keyword evidence="1" id="KW-1133">Transmembrane helix</keyword>
<dbReference type="Proteomes" id="UP000812966">
    <property type="component" value="Unassembled WGS sequence"/>
</dbReference>
<reference evidence="2" key="1">
    <citation type="submission" date="2020-04" db="EMBL/GenBank/DDBJ databases">
        <title>Analysis of mating type loci in Filobasidium floriforme.</title>
        <authorList>
            <person name="Nowrousian M."/>
        </authorList>
    </citation>
    <scope>NUCLEOTIDE SEQUENCE</scope>
    <source>
        <strain evidence="2">CBS 6242</strain>
    </source>
</reference>
<proteinExistence type="predicted"/>
<dbReference type="AlphaFoldDB" id="A0A8K0NLP7"/>
<protein>
    <submittedName>
        <fullName evidence="2">Uncharacterized protein</fullName>
    </submittedName>
</protein>
<keyword evidence="3" id="KW-1185">Reference proteome</keyword>
<organism evidence="2 3">
    <name type="scientific">Filobasidium floriforme</name>
    <dbReference type="NCBI Taxonomy" id="5210"/>
    <lineage>
        <taxon>Eukaryota</taxon>
        <taxon>Fungi</taxon>
        <taxon>Dikarya</taxon>
        <taxon>Basidiomycota</taxon>
        <taxon>Agaricomycotina</taxon>
        <taxon>Tremellomycetes</taxon>
        <taxon>Filobasidiales</taxon>
        <taxon>Filobasidiaceae</taxon>
        <taxon>Filobasidium</taxon>
    </lineage>
</organism>
<feature type="transmembrane region" description="Helical" evidence="1">
    <location>
        <begin position="192"/>
        <end position="214"/>
    </location>
</feature>
<evidence type="ECO:0000313" key="2">
    <source>
        <dbReference type="EMBL" id="KAG7530237.1"/>
    </source>
</evidence>
<accession>A0A8K0NLP7</accession>
<feature type="transmembrane region" description="Helical" evidence="1">
    <location>
        <begin position="124"/>
        <end position="141"/>
    </location>
</feature>
<feature type="transmembrane region" description="Helical" evidence="1">
    <location>
        <begin position="15"/>
        <end position="36"/>
    </location>
</feature>
<dbReference type="Pfam" id="PF14087">
    <property type="entry name" value="DUF4267"/>
    <property type="match status" value="1"/>
</dbReference>
<keyword evidence="1" id="KW-0812">Transmembrane</keyword>
<keyword evidence="1" id="KW-0472">Membrane</keyword>
<dbReference type="EMBL" id="JABELV010000124">
    <property type="protein sequence ID" value="KAG7530237.1"/>
    <property type="molecule type" value="Genomic_DNA"/>
</dbReference>
<evidence type="ECO:0000313" key="3">
    <source>
        <dbReference type="Proteomes" id="UP000812966"/>
    </source>
</evidence>